<dbReference type="Gene3D" id="3.40.640.10">
    <property type="entry name" value="Type I PLP-dependent aspartate aminotransferase-like (Major domain)"/>
    <property type="match status" value="1"/>
</dbReference>
<dbReference type="InterPro" id="IPR015421">
    <property type="entry name" value="PyrdxlP-dep_Trfase_major"/>
</dbReference>
<organism evidence="6 7">
    <name type="scientific">Mucinivorans hirudinis</name>
    <dbReference type="NCBI Taxonomy" id="1433126"/>
    <lineage>
        <taxon>Bacteria</taxon>
        <taxon>Pseudomonadati</taxon>
        <taxon>Bacteroidota</taxon>
        <taxon>Bacteroidia</taxon>
        <taxon>Bacteroidales</taxon>
        <taxon>Rikenellaceae</taxon>
        <taxon>Mucinivorans</taxon>
    </lineage>
</organism>
<dbReference type="GO" id="GO:0030170">
    <property type="term" value="F:pyridoxal phosphate binding"/>
    <property type="evidence" value="ECO:0007669"/>
    <property type="project" value="InterPro"/>
</dbReference>
<dbReference type="InterPro" id="IPR005814">
    <property type="entry name" value="Aminotrans_3"/>
</dbReference>
<evidence type="ECO:0000256" key="2">
    <source>
        <dbReference type="ARBA" id="ARBA00022576"/>
    </source>
</evidence>
<evidence type="ECO:0000256" key="1">
    <source>
        <dbReference type="ARBA" id="ARBA00001933"/>
    </source>
</evidence>
<sequence length="403" mass="44352">MNGDINRLFEPSISYNDMIRTQFLEHIAQTSPAPLMIEVERAEGIYLYTPRGERYVDLVSGVSVSNVGHANGEVVEAVQRQAADYMHTMVYGETVMRPQVEYARLLAEYLPENLNSVYFVNSGAEAVEGAMKLAKRQTGRSEIVSMRGAYHGSTQGAMSIMGDEFFKSAFRPLLPDCRHIRYNSVEDLELITERTAAVVAECIQGEAGVRLPNEGYLQALRTRCDEVGALLILDEIQTAFGRCGAMFAMELSGVVPDILCLAKALGGGMPLGAFVSSREIMQSLTHNPVLGHITTFGGHPVCCAAGKAAMGYIIKNDLVANSRTRGEQFRALLKNYEVRGEGLLMAVELGSAEKMYRAVAQLKERGYMSDWFLFCDTAFRISPPLTITAEQVERCCGDIIDIL</sequence>
<protein>
    <submittedName>
        <fullName evidence="6">Acetylornithine aminotransferase</fullName>
        <ecNumber evidence="6">2.6.1.11</ecNumber>
    </submittedName>
</protein>
<evidence type="ECO:0000256" key="5">
    <source>
        <dbReference type="RuleBase" id="RU003560"/>
    </source>
</evidence>
<dbReference type="GO" id="GO:0042802">
    <property type="term" value="F:identical protein binding"/>
    <property type="evidence" value="ECO:0007669"/>
    <property type="project" value="TreeGrafter"/>
</dbReference>
<name>A0A060R8E6_9BACT</name>
<keyword evidence="4 5" id="KW-0663">Pyridoxal phosphate</keyword>
<comment type="cofactor">
    <cofactor evidence="1">
        <name>pyridoxal 5'-phosphate</name>
        <dbReference type="ChEBI" id="CHEBI:597326"/>
    </cofactor>
</comment>
<dbReference type="STRING" id="1433126.BN938_1645"/>
<reference evidence="6 7" key="1">
    <citation type="journal article" date="2015" name="Genome Announc.">
        <title>Complete Genome Sequence of the Novel Leech Symbiont Mucinivorans hirudinis M3T.</title>
        <authorList>
            <person name="Nelson M.C."/>
            <person name="Bomar L."/>
            <person name="Graf J."/>
        </authorList>
    </citation>
    <scope>NUCLEOTIDE SEQUENCE [LARGE SCALE GENOMIC DNA]</scope>
    <source>
        <strain evidence="7">M3</strain>
    </source>
</reference>
<dbReference type="FunFam" id="3.40.640.10:FF:000004">
    <property type="entry name" value="Acetylornithine aminotransferase"/>
    <property type="match status" value="1"/>
</dbReference>
<dbReference type="PANTHER" id="PTHR11986:SF79">
    <property type="entry name" value="ACETYLORNITHINE AMINOTRANSFERASE, MITOCHONDRIAL"/>
    <property type="match status" value="1"/>
</dbReference>
<dbReference type="HOGENOM" id="CLU_016922_10_1_10"/>
<proteinExistence type="inferred from homology"/>
<dbReference type="InterPro" id="IPR050103">
    <property type="entry name" value="Class-III_PLP-dep_AT"/>
</dbReference>
<dbReference type="Proteomes" id="UP000027616">
    <property type="component" value="Chromosome I"/>
</dbReference>
<dbReference type="EMBL" id="HG934468">
    <property type="protein sequence ID" value="CDN31725.1"/>
    <property type="molecule type" value="Genomic_DNA"/>
</dbReference>
<dbReference type="SUPFAM" id="SSF53383">
    <property type="entry name" value="PLP-dependent transferases"/>
    <property type="match status" value="1"/>
</dbReference>
<gene>
    <name evidence="6" type="ORF">BN938_1645</name>
</gene>
<dbReference type="Gene3D" id="3.90.1150.10">
    <property type="entry name" value="Aspartate Aminotransferase, domain 1"/>
    <property type="match status" value="1"/>
</dbReference>
<dbReference type="CDD" id="cd00610">
    <property type="entry name" value="OAT_like"/>
    <property type="match status" value="1"/>
</dbReference>
<dbReference type="Pfam" id="PF00202">
    <property type="entry name" value="Aminotran_3"/>
    <property type="match status" value="1"/>
</dbReference>
<evidence type="ECO:0000313" key="7">
    <source>
        <dbReference type="Proteomes" id="UP000027616"/>
    </source>
</evidence>
<comment type="similarity">
    <text evidence="5">Belongs to the class-III pyridoxal-phosphate-dependent aminotransferase family.</text>
</comment>
<dbReference type="InterPro" id="IPR015424">
    <property type="entry name" value="PyrdxlP-dep_Trfase"/>
</dbReference>
<dbReference type="InterPro" id="IPR049704">
    <property type="entry name" value="Aminotrans_3_PPA_site"/>
</dbReference>
<dbReference type="KEGG" id="rbc:BN938_1645"/>
<dbReference type="EC" id="2.6.1.11" evidence="6"/>
<keyword evidence="3 6" id="KW-0808">Transferase</keyword>
<dbReference type="PROSITE" id="PS00600">
    <property type="entry name" value="AA_TRANSFER_CLASS_3"/>
    <property type="match status" value="1"/>
</dbReference>
<dbReference type="PATRIC" id="fig|1433126.3.peg.1622"/>
<dbReference type="PANTHER" id="PTHR11986">
    <property type="entry name" value="AMINOTRANSFERASE CLASS III"/>
    <property type="match status" value="1"/>
</dbReference>
<dbReference type="InterPro" id="IPR015422">
    <property type="entry name" value="PyrdxlP-dep_Trfase_small"/>
</dbReference>
<evidence type="ECO:0000313" key="6">
    <source>
        <dbReference type="EMBL" id="CDN31725.1"/>
    </source>
</evidence>
<dbReference type="PIRSF" id="PIRSF000521">
    <property type="entry name" value="Transaminase_4ab_Lys_Orn"/>
    <property type="match status" value="1"/>
</dbReference>
<evidence type="ECO:0000256" key="4">
    <source>
        <dbReference type="ARBA" id="ARBA00022898"/>
    </source>
</evidence>
<dbReference type="AlphaFoldDB" id="A0A060R8E6"/>
<keyword evidence="2 6" id="KW-0032">Aminotransferase</keyword>
<dbReference type="GO" id="GO:0003992">
    <property type="term" value="F:N2-acetyl-L-ornithine:2-oxoglutarate 5-aminotransferase activity"/>
    <property type="evidence" value="ECO:0007669"/>
    <property type="project" value="UniProtKB-EC"/>
</dbReference>
<accession>A0A060R8E6</accession>
<keyword evidence="7" id="KW-1185">Reference proteome</keyword>
<evidence type="ECO:0000256" key="3">
    <source>
        <dbReference type="ARBA" id="ARBA00022679"/>
    </source>
</evidence>
<dbReference type="eggNOG" id="COG4992">
    <property type="taxonomic scope" value="Bacteria"/>
</dbReference>